<proteinExistence type="predicted"/>
<sequence length="145" mass="16361">MGAGGFSTNYREDSLISRLENSRASLWRRQLSQLNDCAGELARRLAMKLVNDELVETTNQTELESQLAQCLQKLLVAEDFDIQYDIAPVRELVPRPNRVSLYVTAFIIEKLIDHRSIVDIFGTDLEIYKAVDETVDSLITAGGKK</sequence>
<dbReference type="AlphaFoldDB" id="A0A0D2HNG3"/>
<gene>
    <name evidence="1" type="ORF">X474_19950</name>
</gene>
<dbReference type="InParanoid" id="A0A0D2HNG3"/>
<reference evidence="1 2" key="1">
    <citation type="submission" date="2013-11" db="EMBL/GenBank/DDBJ databases">
        <title>Metagenomic analysis of a methanogenic consortium involved in long chain n-alkane degradation.</title>
        <authorList>
            <person name="Davidova I.A."/>
            <person name="Callaghan A.V."/>
            <person name="Wawrik B."/>
            <person name="Pruitt S."/>
            <person name="Marks C."/>
            <person name="Duncan K.E."/>
            <person name="Suflita J.M."/>
        </authorList>
    </citation>
    <scope>NUCLEOTIDE SEQUENCE [LARGE SCALE GENOMIC DNA]</scope>
    <source>
        <strain evidence="1 2">SPR</strain>
    </source>
</reference>
<protein>
    <submittedName>
        <fullName evidence="1">Uncharacterized protein</fullName>
    </submittedName>
</protein>
<organism evidence="1 2">
    <name type="scientific">Dethiosulfatarculus sandiegensis</name>
    <dbReference type="NCBI Taxonomy" id="1429043"/>
    <lineage>
        <taxon>Bacteria</taxon>
        <taxon>Pseudomonadati</taxon>
        <taxon>Thermodesulfobacteriota</taxon>
        <taxon>Desulfarculia</taxon>
        <taxon>Desulfarculales</taxon>
        <taxon>Desulfarculaceae</taxon>
        <taxon>Dethiosulfatarculus</taxon>
    </lineage>
</organism>
<evidence type="ECO:0000313" key="1">
    <source>
        <dbReference type="EMBL" id="KIX12093.1"/>
    </source>
</evidence>
<accession>A0A0D2HNG3</accession>
<comment type="caution">
    <text evidence="1">The sequence shown here is derived from an EMBL/GenBank/DDBJ whole genome shotgun (WGS) entry which is preliminary data.</text>
</comment>
<dbReference type="RefSeq" id="WP_044350845.1">
    <property type="nucleotide sequence ID" value="NZ_AZAC01000034.1"/>
</dbReference>
<evidence type="ECO:0000313" key="2">
    <source>
        <dbReference type="Proteomes" id="UP000032233"/>
    </source>
</evidence>
<dbReference type="Proteomes" id="UP000032233">
    <property type="component" value="Unassembled WGS sequence"/>
</dbReference>
<dbReference type="OrthoDB" id="5509144at2"/>
<name>A0A0D2HNG3_9BACT</name>
<keyword evidence="2" id="KW-1185">Reference proteome</keyword>
<dbReference type="EMBL" id="AZAC01000034">
    <property type="protein sequence ID" value="KIX12093.1"/>
    <property type="molecule type" value="Genomic_DNA"/>
</dbReference>